<dbReference type="Proteomes" id="UP000284706">
    <property type="component" value="Unassembled WGS sequence"/>
</dbReference>
<comment type="caution">
    <text evidence="2">The sequence shown here is derived from an EMBL/GenBank/DDBJ whole genome shotgun (WGS) entry which is preliminary data.</text>
</comment>
<gene>
    <name evidence="2" type="ORF">CVT26_010000</name>
</gene>
<organism evidence="2 3">
    <name type="scientific">Gymnopilus dilepis</name>
    <dbReference type="NCBI Taxonomy" id="231916"/>
    <lineage>
        <taxon>Eukaryota</taxon>
        <taxon>Fungi</taxon>
        <taxon>Dikarya</taxon>
        <taxon>Basidiomycota</taxon>
        <taxon>Agaricomycotina</taxon>
        <taxon>Agaricomycetes</taxon>
        <taxon>Agaricomycetidae</taxon>
        <taxon>Agaricales</taxon>
        <taxon>Agaricineae</taxon>
        <taxon>Hymenogastraceae</taxon>
        <taxon>Gymnopilus</taxon>
    </lineage>
</organism>
<feature type="domain" description="Novel STAND NTPase 1" evidence="1">
    <location>
        <begin position="16"/>
        <end position="157"/>
    </location>
</feature>
<keyword evidence="3" id="KW-1185">Reference proteome</keyword>
<sequence length="330" mass="36614">MSPEIASSQQMPLKPEIFHGRESLVGEIAELLMVKKTSPVAMFGAGGMGKTSVALAVAQSPLIQAHFPRGKRVWVPCIGASSTALLLEILYVQLQIPGDDTTRQHSKRSSRTQDHHLVLLEIFETTWNSLGTVHKEVEDILRQLAEQSHVAILLTMRPTDEEASLRIFHDVNPYSKDDPVVRRLLRVLGCMPFTVALMASLGNEGQATAAELLEACLSVDSHLVQQNCNAILLLGILSLLPEGTTKENLRWWAPTLNTSMIPSAIATLSRAALLIEDKRQHHFDSSVLFVVPLVQSFMQHSGRIPDDLQRQMLSIWFVSNGTTQLSEYWL</sequence>
<accession>A0A409VL21</accession>
<dbReference type="InParanoid" id="A0A409VL21"/>
<evidence type="ECO:0000313" key="2">
    <source>
        <dbReference type="EMBL" id="PPQ66969.1"/>
    </source>
</evidence>
<dbReference type="AlphaFoldDB" id="A0A409VL21"/>
<proteinExistence type="predicted"/>
<evidence type="ECO:0000313" key="3">
    <source>
        <dbReference type="Proteomes" id="UP000284706"/>
    </source>
</evidence>
<dbReference type="EMBL" id="NHYE01005617">
    <property type="protein sequence ID" value="PPQ66969.1"/>
    <property type="molecule type" value="Genomic_DNA"/>
</dbReference>
<reference evidence="2 3" key="1">
    <citation type="journal article" date="2018" name="Evol. Lett.">
        <title>Horizontal gene cluster transfer increased hallucinogenic mushroom diversity.</title>
        <authorList>
            <person name="Reynolds H.T."/>
            <person name="Vijayakumar V."/>
            <person name="Gluck-Thaler E."/>
            <person name="Korotkin H.B."/>
            <person name="Matheny P.B."/>
            <person name="Slot J.C."/>
        </authorList>
    </citation>
    <scope>NUCLEOTIDE SEQUENCE [LARGE SCALE GENOMIC DNA]</scope>
    <source>
        <strain evidence="2 3">SRW20</strain>
    </source>
</reference>
<name>A0A409VL21_9AGAR</name>
<dbReference type="Pfam" id="PF20703">
    <property type="entry name" value="nSTAND1"/>
    <property type="match status" value="1"/>
</dbReference>
<dbReference type="InterPro" id="IPR049052">
    <property type="entry name" value="nSTAND1"/>
</dbReference>
<protein>
    <recommendedName>
        <fullName evidence="1">Novel STAND NTPase 1 domain-containing protein</fullName>
    </recommendedName>
</protein>
<dbReference type="InterPro" id="IPR027417">
    <property type="entry name" value="P-loop_NTPase"/>
</dbReference>
<dbReference type="SUPFAM" id="SSF52540">
    <property type="entry name" value="P-loop containing nucleoside triphosphate hydrolases"/>
    <property type="match status" value="1"/>
</dbReference>
<dbReference type="OrthoDB" id="691197at2759"/>
<dbReference type="Gene3D" id="3.40.50.300">
    <property type="entry name" value="P-loop containing nucleotide triphosphate hydrolases"/>
    <property type="match status" value="1"/>
</dbReference>
<evidence type="ECO:0000259" key="1">
    <source>
        <dbReference type="Pfam" id="PF20703"/>
    </source>
</evidence>